<organism evidence="5 6">
    <name type="scientific">Streptomyces rhizosphaericus</name>
    <dbReference type="NCBI Taxonomy" id="114699"/>
    <lineage>
        <taxon>Bacteria</taxon>
        <taxon>Bacillati</taxon>
        <taxon>Actinomycetota</taxon>
        <taxon>Actinomycetes</taxon>
        <taxon>Kitasatosporales</taxon>
        <taxon>Streptomycetaceae</taxon>
        <taxon>Streptomyces</taxon>
        <taxon>Streptomyces violaceusniger group</taxon>
    </lineage>
</organism>
<dbReference type="Proteomes" id="UP000476310">
    <property type="component" value="Unassembled WGS sequence"/>
</dbReference>
<reference evidence="5" key="1">
    <citation type="submission" date="2020-02" db="EMBL/GenBank/DDBJ databases">
        <title>A new Streptomyces sp. for controlling soil-borne diseases.</title>
        <authorList>
            <person name="Li X."/>
            <person name="Tian Y."/>
            <person name="Gao K."/>
        </authorList>
    </citation>
    <scope>NUCLEOTIDE SEQUENCE [LARGE SCALE GENOMIC DNA]</scope>
    <source>
        <strain evidence="5">0250</strain>
    </source>
</reference>
<dbReference type="PANTHER" id="PTHR19848:SF8">
    <property type="entry name" value="F-BOX AND WD REPEAT DOMAIN CONTAINING 7"/>
    <property type="match status" value="1"/>
</dbReference>
<keyword evidence="1 3" id="KW-0853">WD repeat</keyword>
<keyword evidence="6" id="KW-1185">Reference proteome</keyword>
<dbReference type="SMART" id="SM00320">
    <property type="entry name" value="WD40"/>
    <property type="match status" value="1"/>
</dbReference>
<dbReference type="InterPro" id="IPR015943">
    <property type="entry name" value="WD40/YVTN_repeat-like_dom_sf"/>
</dbReference>
<dbReference type="PANTHER" id="PTHR19848">
    <property type="entry name" value="WD40 REPEAT PROTEIN"/>
    <property type="match status" value="1"/>
</dbReference>
<dbReference type="SUPFAM" id="SSF50978">
    <property type="entry name" value="WD40 repeat-like"/>
    <property type="match status" value="1"/>
</dbReference>
<proteinExistence type="predicted"/>
<keyword evidence="2" id="KW-0677">Repeat</keyword>
<feature type="compositionally biased region" description="Basic and acidic residues" evidence="4">
    <location>
        <begin position="1"/>
        <end position="16"/>
    </location>
</feature>
<gene>
    <name evidence="5" type="ORF">G4H13_10865</name>
</gene>
<feature type="region of interest" description="Disordered" evidence="4">
    <location>
        <begin position="1"/>
        <end position="24"/>
    </location>
</feature>
<name>A0A6G4AC55_9ACTN</name>
<dbReference type="AlphaFoldDB" id="A0A6G4AC55"/>
<evidence type="ECO:0000256" key="3">
    <source>
        <dbReference type="PROSITE-ProRule" id="PRU00221"/>
    </source>
</evidence>
<comment type="caution">
    <text evidence="5">The sequence shown here is derived from an EMBL/GenBank/DDBJ whole genome shotgun (WGS) entry which is preliminary data.</text>
</comment>
<dbReference type="PROSITE" id="PS50294">
    <property type="entry name" value="WD_REPEATS_REGION"/>
    <property type="match status" value="1"/>
</dbReference>
<evidence type="ECO:0000313" key="6">
    <source>
        <dbReference type="Proteomes" id="UP000476310"/>
    </source>
</evidence>
<accession>A0A6G4AC55</accession>
<dbReference type="InterPro" id="IPR001680">
    <property type="entry name" value="WD40_rpt"/>
</dbReference>
<evidence type="ECO:0000256" key="1">
    <source>
        <dbReference type="ARBA" id="ARBA00022574"/>
    </source>
</evidence>
<dbReference type="Pfam" id="PF00400">
    <property type="entry name" value="WD40"/>
    <property type="match status" value="2"/>
</dbReference>
<dbReference type="Gene3D" id="2.130.10.10">
    <property type="entry name" value="YVTN repeat-like/Quinoprotein amine dehydrogenase"/>
    <property type="match status" value="1"/>
</dbReference>
<feature type="repeat" description="WD" evidence="3">
    <location>
        <begin position="24"/>
        <end position="56"/>
    </location>
</feature>
<dbReference type="EMBL" id="JAAIKT010000009">
    <property type="protein sequence ID" value="NEW70895.1"/>
    <property type="molecule type" value="Genomic_DNA"/>
</dbReference>
<evidence type="ECO:0000256" key="4">
    <source>
        <dbReference type="SAM" id="MobiDB-lite"/>
    </source>
</evidence>
<dbReference type="PROSITE" id="PS50082">
    <property type="entry name" value="WD_REPEATS_2"/>
    <property type="match status" value="2"/>
</dbReference>
<sequence length="67" mass="7050">MTGGDDHTVRLWDPRTRTPVAGPLTGHADWVRSVASSPDGTLLATASGDGTARLYEREAPRDAGPCC</sequence>
<feature type="repeat" description="WD" evidence="3">
    <location>
        <begin position="1"/>
        <end position="22"/>
    </location>
</feature>
<dbReference type="InterPro" id="IPR036322">
    <property type="entry name" value="WD40_repeat_dom_sf"/>
</dbReference>
<evidence type="ECO:0000256" key="2">
    <source>
        <dbReference type="ARBA" id="ARBA00022737"/>
    </source>
</evidence>
<protein>
    <submittedName>
        <fullName evidence="5">Uncharacterized protein</fullName>
    </submittedName>
</protein>
<evidence type="ECO:0000313" key="5">
    <source>
        <dbReference type="EMBL" id="NEW70895.1"/>
    </source>
</evidence>